<evidence type="ECO:0000313" key="3">
    <source>
        <dbReference type="Proteomes" id="UP001231189"/>
    </source>
</evidence>
<comment type="caution">
    <text evidence="2">The sequence shown here is derived from an EMBL/GenBank/DDBJ whole genome shotgun (WGS) entry which is preliminary data.</text>
</comment>
<reference evidence="2" key="1">
    <citation type="submission" date="2023-07" db="EMBL/GenBank/DDBJ databases">
        <title>A chromosome-level genome assembly of Lolium multiflorum.</title>
        <authorList>
            <person name="Chen Y."/>
            <person name="Copetti D."/>
            <person name="Kolliker R."/>
            <person name="Studer B."/>
        </authorList>
    </citation>
    <scope>NUCLEOTIDE SEQUENCE</scope>
    <source>
        <strain evidence="2">02402/16</strain>
        <tissue evidence="2">Leaf</tissue>
    </source>
</reference>
<feature type="compositionally biased region" description="Basic residues" evidence="1">
    <location>
        <begin position="324"/>
        <end position="337"/>
    </location>
</feature>
<evidence type="ECO:0000256" key="1">
    <source>
        <dbReference type="SAM" id="MobiDB-lite"/>
    </source>
</evidence>
<feature type="region of interest" description="Disordered" evidence="1">
    <location>
        <begin position="92"/>
        <end position="112"/>
    </location>
</feature>
<feature type="compositionally biased region" description="Basic and acidic residues" evidence="1">
    <location>
        <begin position="243"/>
        <end position="254"/>
    </location>
</feature>
<feature type="region of interest" description="Disordered" evidence="1">
    <location>
        <begin position="136"/>
        <end position="269"/>
    </location>
</feature>
<name>A0AAD8X0H5_LOLMU</name>
<feature type="compositionally biased region" description="Basic residues" evidence="1">
    <location>
        <begin position="302"/>
        <end position="314"/>
    </location>
</feature>
<protein>
    <submittedName>
        <fullName evidence="2">Uncharacterized protein</fullName>
    </submittedName>
</protein>
<organism evidence="2 3">
    <name type="scientific">Lolium multiflorum</name>
    <name type="common">Italian ryegrass</name>
    <name type="synonym">Lolium perenne subsp. multiflorum</name>
    <dbReference type="NCBI Taxonomy" id="4521"/>
    <lineage>
        <taxon>Eukaryota</taxon>
        <taxon>Viridiplantae</taxon>
        <taxon>Streptophyta</taxon>
        <taxon>Embryophyta</taxon>
        <taxon>Tracheophyta</taxon>
        <taxon>Spermatophyta</taxon>
        <taxon>Magnoliopsida</taxon>
        <taxon>Liliopsida</taxon>
        <taxon>Poales</taxon>
        <taxon>Poaceae</taxon>
        <taxon>BOP clade</taxon>
        <taxon>Pooideae</taxon>
        <taxon>Poodae</taxon>
        <taxon>Poeae</taxon>
        <taxon>Poeae Chloroplast Group 2 (Poeae type)</taxon>
        <taxon>Loliodinae</taxon>
        <taxon>Loliinae</taxon>
        <taxon>Lolium</taxon>
    </lineage>
</organism>
<dbReference type="EMBL" id="JAUUTY010000002">
    <property type="protein sequence ID" value="KAK1684963.1"/>
    <property type="molecule type" value="Genomic_DNA"/>
</dbReference>
<feature type="region of interest" description="Disordered" evidence="1">
    <location>
        <begin position="283"/>
        <end position="337"/>
    </location>
</feature>
<feature type="region of interest" description="Disordered" evidence="1">
    <location>
        <begin position="1"/>
        <end position="59"/>
    </location>
</feature>
<feature type="compositionally biased region" description="Low complexity" evidence="1">
    <location>
        <begin position="153"/>
        <end position="176"/>
    </location>
</feature>
<accession>A0AAD8X0H5</accession>
<dbReference type="AlphaFoldDB" id="A0AAD8X0H5"/>
<keyword evidence="3" id="KW-1185">Reference proteome</keyword>
<gene>
    <name evidence="2" type="ORF">QYE76_045811</name>
</gene>
<evidence type="ECO:0000313" key="2">
    <source>
        <dbReference type="EMBL" id="KAK1684963.1"/>
    </source>
</evidence>
<proteinExistence type="predicted"/>
<dbReference type="Proteomes" id="UP001231189">
    <property type="component" value="Unassembled WGS sequence"/>
</dbReference>
<feature type="region of interest" description="Disordered" evidence="1">
    <location>
        <begin position="68"/>
        <end position="87"/>
    </location>
</feature>
<sequence length="362" mass="39434">MANDGANNGFDRRSSSRMGGTAPPHGATRRRRLRAGRMETKRGGVPIPPPPMVGTPWTPRSAQCRHIHRRAARSRASSPTRTAVDRVLPKVRELAASDGPPPPARNNAAGRRRWWSVHGRTLPNVLAHIEDENFPVLEMPPPEAATLSRRRGSSWMPRRMAPSSSSSGSRSASRSGGSTGGSQNEPASPSTPAIKKEPTSPPPARGRSSGALVIRNQPSSLQRGRKRKSAKKEAPRRPPTGSPEERRAGGRRGGEAIAVSLKDLVPADNSLPIDAALEWSRATGARGCERSGVADPAAARNSRSRRRTRRRNAAPRRGQARGEQRRRHLPAVTATRRRCWPGYEPLVRGAVAPGRRRLERRR</sequence>